<dbReference type="Proteomes" id="UP001279734">
    <property type="component" value="Unassembled WGS sequence"/>
</dbReference>
<gene>
    <name evidence="1" type="ORF">Nepgr_033683</name>
</gene>
<dbReference type="AlphaFoldDB" id="A0AAD3TM93"/>
<evidence type="ECO:0000313" key="2">
    <source>
        <dbReference type="Proteomes" id="UP001279734"/>
    </source>
</evidence>
<name>A0AAD3TM93_NEPGR</name>
<comment type="caution">
    <text evidence="1">The sequence shown here is derived from an EMBL/GenBank/DDBJ whole genome shotgun (WGS) entry which is preliminary data.</text>
</comment>
<proteinExistence type="predicted"/>
<evidence type="ECO:0000313" key="1">
    <source>
        <dbReference type="EMBL" id="GMH31839.1"/>
    </source>
</evidence>
<keyword evidence="2" id="KW-1185">Reference proteome</keyword>
<protein>
    <submittedName>
        <fullName evidence="1">Uncharacterized protein</fullName>
    </submittedName>
</protein>
<sequence length="223" mass="23610">MDVLEPTASPNGVGSAHGAVFLSHTSGVIPSGDPPPLSKSSWFDVVLPKSDFEDAPTVVSTPCPHAVQRCFEHEDSIADLGALKLAQNAHLATMSRVVSKEQVISSTPPGQDQDVAKGLFKDVKDPANSFAAPQDSVVAPFYMMWSCGQFALLDVSVASIVLLKAGWCSFAGLNCPVVMALTNLATGFAQIGFLAGLDTNFNLKAERLADLECHSFYPGWNVS</sequence>
<accession>A0AAD3TM93</accession>
<dbReference type="EMBL" id="BSYO01000041">
    <property type="protein sequence ID" value="GMH31839.1"/>
    <property type="molecule type" value="Genomic_DNA"/>
</dbReference>
<organism evidence="1 2">
    <name type="scientific">Nepenthes gracilis</name>
    <name type="common">Slender pitcher plant</name>
    <dbReference type="NCBI Taxonomy" id="150966"/>
    <lineage>
        <taxon>Eukaryota</taxon>
        <taxon>Viridiplantae</taxon>
        <taxon>Streptophyta</taxon>
        <taxon>Embryophyta</taxon>
        <taxon>Tracheophyta</taxon>
        <taxon>Spermatophyta</taxon>
        <taxon>Magnoliopsida</taxon>
        <taxon>eudicotyledons</taxon>
        <taxon>Gunneridae</taxon>
        <taxon>Pentapetalae</taxon>
        <taxon>Caryophyllales</taxon>
        <taxon>Nepenthaceae</taxon>
        <taxon>Nepenthes</taxon>
    </lineage>
</organism>
<reference evidence="1" key="1">
    <citation type="submission" date="2023-05" db="EMBL/GenBank/DDBJ databases">
        <title>Nepenthes gracilis genome sequencing.</title>
        <authorList>
            <person name="Fukushima K."/>
        </authorList>
    </citation>
    <scope>NUCLEOTIDE SEQUENCE</scope>
    <source>
        <strain evidence="1">SING2019-196</strain>
    </source>
</reference>